<keyword evidence="6 7" id="KW-0349">Heme</keyword>
<dbReference type="InterPro" id="IPR036396">
    <property type="entry name" value="Cyt_P450_sf"/>
</dbReference>
<dbReference type="Gene3D" id="1.10.630.10">
    <property type="entry name" value="Cytochrome P450"/>
    <property type="match status" value="1"/>
</dbReference>
<comment type="caution">
    <text evidence="10">The sequence shown here is derived from an EMBL/GenBank/DDBJ whole genome shotgun (WGS) entry which is preliminary data.</text>
</comment>
<feature type="transmembrane region" description="Helical" evidence="9">
    <location>
        <begin position="12"/>
        <end position="31"/>
    </location>
</feature>
<dbReference type="InterPro" id="IPR002403">
    <property type="entry name" value="Cyt_P450_E_grp-IV"/>
</dbReference>
<feature type="compositionally biased region" description="Low complexity" evidence="8">
    <location>
        <begin position="459"/>
        <end position="471"/>
    </location>
</feature>
<evidence type="ECO:0000256" key="9">
    <source>
        <dbReference type="SAM" id="Phobius"/>
    </source>
</evidence>
<evidence type="ECO:0000313" key="10">
    <source>
        <dbReference type="EMBL" id="KAK3384294.1"/>
    </source>
</evidence>
<dbReference type="InterPro" id="IPR017972">
    <property type="entry name" value="Cyt_P450_CS"/>
</dbReference>
<dbReference type="CDD" id="cd11040">
    <property type="entry name" value="CYP7_CYP8-like"/>
    <property type="match status" value="1"/>
</dbReference>
<keyword evidence="9" id="KW-0472">Membrane</keyword>
<gene>
    <name evidence="10" type="ORF">B0T24DRAFT_607906</name>
</gene>
<keyword evidence="11" id="KW-1185">Reference proteome</keyword>
<comment type="cofactor">
    <cofactor evidence="1 6">
        <name>heme</name>
        <dbReference type="ChEBI" id="CHEBI:30413"/>
    </cofactor>
</comment>
<keyword evidence="7" id="KW-0560">Oxidoreductase</keyword>
<dbReference type="PANTHER" id="PTHR47582">
    <property type="entry name" value="P450, PUTATIVE (EUROFUNG)-RELATED"/>
    <property type="match status" value="1"/>
</dbReference>
<dbReference type="PRINTS" id="PR00465">
    <property type="entry name" value="EP450IV"/>
</dbReference>
<dbReference type="InterPro" id="IPR053007">
    <property type="entry name" value="CYP450_monoxygenase_sec-met"/>
</dbReference>
<evidence type="ECO:0000256" key="3">
    <source>
        <dbReference type="ARBA" id="ARBA00022723"/>
    </source>
</evidence>
<feature type="binding site" description="axial binding residue" evidence="6">
    <location>
        <position position="496"/>
    </location>
    <ligand>
        <name>heme</name>
        <dbReference type="ChEBI" id="CHEBI:30413"/>
    </ligand>
    <ligandPart>
        <name>Fe</name>
        <dbReference type="ChEBI" id="CHEBI:18248"/>
    </ligandPart>
</feature>
<organism evidence="10 11">
    <name type="scientific">Lasiosphaeria ovina</name>
    <dbReference type="NCBI Taxonomy" id="92902"/>
    <lineage>
        <taxon>Eukaryota</taxon>
        <taxon>Fungi</taxon>
        <taxon>Dikarya</taxon>
        <taxon>Ascomycota</taxon>
        <taxon>Pezizomycotina</taxon>
        <taxon>Sordariomycetes</taxon>
        <taxon>Sordariomycetidae</taxon>
        <taxon>Sordariales</taxon>
        <taxon>Lasiosphaeriaceae</taxon>
        <taxon>Lasiosphaeria</taxon>
    </lineage>
</organism>
<dbReference type="GO" id="GO:0005506">
    <property type="term" value="F:iron ion binding"/>
    <property type="evidence" value="ECO:0007669"/>
    <property type="project" value="InterPro"/>
</dbReference>
<reference evidence="10" key="2">
    <citation type="submission" date="2023-06" db="EMBL/GenBank/DDBJ databases">
        <authorList>
            <consortium name="Lawrence Berkeley National Laboratory"/>
            <person name="Haridas S."/>
            <person name="Hensen N."/>
            <person name="Bonometti L."/>
            <person name="Westerberg I."/>
            <person name="Brannstrom I.O."/>
            <person name="Guillou S."/>
            <person name="Cros-Aarteil S."/>
            <person name="Calhoun S."/>
            <person name="Kuo A."/>
            <person name="Mondo S."/>
            <person name="Pangilinan J."/>
            <person name="Riley R."/>
            <person name="Labutti K."/>
            <person name="Andreopoulos B."/>
            <person name="Lipzen A."/>
            <person name="Chen C."/>
            <person name="Yanf M."/>
            <person name="Daum C."/>
            <person name="Ng V."/>
            <person name="Clum A."/>
            <person name="Steindorff A."/>
            <person name="Ohm R."/>
            <person name="Martin F."/>
            <person name="Silar P."/>
            <person name="Natvig D."/>
            <person name="Lalanne C."/>
            <person name="Gautier V."/>
            <person name="Ament-Velasquez S.L."/>
            <person name="Kruys A."/>
            <person name="Hutchinson M.I."/>
            <person name="Powell A.J."/>
            <person name="Barry K."/>
            <person name="Miller A.N."/>
            <person name="Grigoriev I.V."/>
            <person name="Debuchy R."/>
            <person name="Gladieux P."/>
            <person name="Thoren M.H."/>
            <person name="Johannesson H."/>
        </authorList>
    </citation>
    <scope>NUCLEOTIDE SEQUENCE</scope>
    <source>
        <strain evidence="10">CBS 958.72</strain>
    </source>
</reference>
<name>A0AAE0TYP1_9PEZI</name>
<dbReference type="AlphaFoldDB" id="A0AAE0TYP1"/>
<dbReference type="PROSITE" id="PS00086">
    <property type="entry name" value="CYTOCHROME_P450"/>
    <property type="match status" value="1"/>
</dbReference>
<comment type="similarity">
    <text evidence="2 7">Belongs to the cytochrome P450 family.</text>
</comment>
<keyword evidence="9" id="KW-1133">Transmembrane helix</keyword>
<evidence type="ECO:0000313" key="11">
    <source>
        <dbReference type="Proteomes" id="UP001287356"/>
    </source>
</evidence>
<feature type="compositionally biased region" description="Gly residues" evidence="8">
    <location>
        <begin position="472"/>
        <end position="481"/>
    </location>
</feature>
<accession>A0AAE0TYP1</accession>
<dbReference type="Proteomes" id="UP001287356">
    <property type="component" value="Unassembled WGS sequence"/>
</dbReference>
<proteinExistence type="inferred from homology"/>
<keyword evidence="5 7" id="KW-0503">Monooxygenase</keyword>
<evidence type="ECO:0000256" key="6">
    <source>
        <dbReference type="PIRSR" id="PIRSR602403-1"/>
    </source>
</evidence>
<keyword evidence="3 6" id="KW-0479">Metal-binding</keyword>
<dbReference type="EMBL" id="JAULSN010000001">
    <property type="protein sequence ID" value="KAK3384294.1"/>
    <property type="molecule type" value="Genomic_DNA"/>
</dbReference>
<evidence type="ECO:0000256" key="1">
    <source>
        <dbReference type="ARBA" id="ARBA00001971"/>
    </source>
</evidence>
<dbReference type="SUPFAM" id="SSF48264">
    <property type="entry name" value="Cytochrome P450"/>
    <property type="match status" value="1"/>
</dbReference>
<protein>
    <submittedName>
        <fullName evidence="10">Cytochrome P450</fullName>
    </submittedName>
</protein>
<keyword evidence="9" id="KW-0812">Transmembrane</keyword>
<dbReference type="GO" id="GO:0016705">
    <property type="term" value="F:oxidoreductase activity, acting on paired donors, with incorporation or reduction of molecular oxygen"/>
    <property type="evidence" value="ECO:0007669"/>
    <property type="project" value="InterPro"/>
</dbReference>
<evidence type="ECO:0000256" key="5">
    <source>
        <dbReference type="ARBA" id="ARBA00023033"/>
    </source>
</evidence>
<reference evidence="10" key="1">
    <citation type="journal article" date="2023" name="Mol. Phylogenet. Evol.">
        <title>Genome-scale phylogeny and comparative genomics of the fungal order Sordariales.</title>
        <authorList>
            <person name="Hensen N."/>
            <person name="Bonometti L."/>
            <person name="Westerberg I."/>
            <person name="Brannstrom I.O."/>
            <person name="Guillou S."/>
            <person name="Cros-Aarteil S."/>
            <person name="Calhoun S."/>
            <person name="Haridas S."/>
            <person name="Kuo A."/>
            <person name="Mondo S."/>
            <person name="Pangilinan J."/>
            <person name="Riley R."/>
            <person name="LaButti K."/>
            <person name="Andreopoulos B."/>
            <person name="Lipzen A."/>
            <person name="Chen C."/>
            <person name="Yan M."/>
            <person name="Daum C."/>
            <person name="Ng V."/>
            <person name="Clum A."/>
            <person name="Steindorff A."/>
            <person name="Ohm R.A."/>
            <person name="Martin F."/>
            <person name="Silar P."/>
            <person name="Natvig D.O."/>
            <person name="Lalanne C."/>
            <person name="Gautier V."/>
            <person name="Ament-Velasquez S.L."/>
            <person name="Kruys A."/>
            <person name="Hutchinson M.I."/>
            <person name="Powell A.J."/>
            <person name="Barry K."/>
            <person name="Miller A.N."/>
            <person name="Grigoriev I.V."/>
            <person name="Debuchy R."/>
            <person name="Gladieux P."/>
            <person name="Hiltunen Thoren M."/>
            <person name="Johannesson H."/>
        </authorList>
    </citation>
    <scope>NUCLEOTIDE SEQUENCE</scope>
    <source>
        <strain evidence="10">CBS 958.72</strain>
    </source>
</reference>
<keyword evidence="4 6" id="KW-0408">Iron</keyword>
<dbReference type="PANTHER" id="PTHR47582:SF1">
    <property type="entry name" value="P450, PUTATIVE (EUROFUNG)-RELATED"/>
    <property type="match status" value="1"/>
</dbReference>
<dbReference type="GO" id="GO:0020037">
    <property type="term" value="F:heme binding"/>
    <property type="evidence" value="ECO:0007669"/>
    <property type="project" value="InterPro"/>
</dbReference>
<evidence type="ECO:0000256" key="7">
    <source>
        <dbReference type="RuleBase" id="RU000461"/>
    </source>
</evidence>
<dbReference type="GO" id="GO:0004497">
    <property type="term" value="F:monooxygenase activity"/>
    <property type="evidence" value="ECO:0007669"/>
    <property type="project" value="UniProtKB-KW"/>
</dbReference>
<evidence type="ECO:0000256" key="8">
    <source>
        <dbReference type="SAM" id="MobiDB-lite"/>
    </source>
</evidence>
<evidence type="ECO:0000256" key="4">
    <source>
        <dbReference type="ARBA" id="ARBA00023004"/>
    </source>
</evidence>
<feature type="region of interest" description="Disordered" evidence="8">
    <location>
        <begin position="456"/>
        <end position="483"/>
    </location>
</feature>
<sequence length="589" mass="63807">MDGLVEKMDAGGVVMAAALVVVSLYLVLYRLQLTKTHPNEPPIVASPIPFVGHLLGMAFQGGRYVKGLGLRNRGKLIFTLPVPGSRIYMVTDPSLAAAVQRASKALSFTPLVPDITKRVLGLDAATVDIVRQNLDPEPGEQRGFLADIHDMVYAYLGPGDALNQLSFAAATELASQVNAYAAGLPLSEHLPQPHEQAEVQVRTVNLLLWVRHFVAIATARFLYGDDNPIAARPELEEAFWDFDHGLGSLLMNVLPAVTARKPYRGREALAAAFAEYLRAGRHEKLADNSIVRKRVAIALAHGWTLEAAARSEVSFLFAGIVNTATTTFWVVLQIFASAGLLAEVREELWAAYTTTTTTAVVERGETGDDEEEEELLSLSLDHVKTRCPTLLAVFRECLRLGSDNYSTRLVKTDTALAGGRFHLRAGSVVQIAGGAIHADKTIWGPDADEFNPGRFAKLQQQQQQQQQTQTQAGGGGGGGGIHPAAFRAFGGGKTLCPGRHFATHEILAFVAMIVLTFDLEAPPGTAAGAAIVVPGKEDGVLPVHILEPKKDVHVIVRLADGREGPRREQEGGDGWPQRRRRRRRRIVVV</sequence>
<evidence type="ECO:0000256" key="2">
    <source>
        <dbReference type="ARBA" id="ARBA00010617"/>
    </source>
</evidence>
<dbReference type="InterPro" id="IPR001128">
    <property type="entry name" value="Cyt_P450"/>
</dbReference>
<dbReference type="Pfam" id="PF00067">
    <property type="entry name" value="p450"/>
    <property type="match status" value="1"/>
</dbReference>